<dbReference type="InterPro" id="IPR001412">
    <property type="entry name" value="aa-tRNA-synth_I_CS"/>
</dbReference>
<evidence type="ECO:0000256" key="10">
    <source>
        <dbReference type="ARBA" id="ARBA00022917"/>
    </source>
</evidence>
<evidence type="ECO:0000313" key="15">
    <source>
        <dbReference type="EMBL" id="KKR05521.1"/>
    </source>
</evidence>
<dbReference type="AlphaFoldDB" id="A0A0G0MY97"/>
<feature type="binding site" evidence="13">
    <location>
        <position position="163"/>
    </location>
    <ligand>
        <name>Zn(2+)</name>
        <dbReference type="ChEBI" id="CHEBI:29105"/>
    </ligand>
</feature>
<evidence type="ECO:0000313" key="16">
    <source>
        <dbReference type="Proteomes" id="UP000034799"/>
    </source>
</evidence>
<comment type="subcellular location">
    <subcellularLocation>
        <location evidence="2 13">Cytoplasm</location>
    </subcellularLocation>
</comment>
<keyword evidence="13" id="KW-0479">Metal-binding</keyword>
<dbReference type="GO" id="GO:0004825">
    <property type="term" value="F:methionine-tRNA ligase activity"/>
    <property type="evidence" value="ECO:0007669"/>
    <property type="project" value="UniProtKB-UniRule"/>
</dbReference>
<dbReference type="HAMAP" id="MF_00098">
    <property type="entry name" value="Met_tRNA_synth_type1"/>
    <property type="match status" value="1"/>
</dbReference>
<keyword evidence="7 13" id="KW-0547">Nucleotide-binding</keyword>
<keyword evidence="13" id="KW-0862">Zinc</keyword>
<reference evidence="15 16" key="1">
    <citation type="journal article" date="2015" name="Nature">
        <title>rRNA introns, odd ribosomes, and small enigmatic genomes across a large radiation of phyla.</title>
        <authorList>
            <person name="Brown C.T."/>
            <person name="Hug L.A."/>
            <person name="Thomas B.C."/>
            <person name="Sharon I."/>
            <person name="Castelle C.J."/>
            <person name="Singh A."/>
            <person name="Wilkins M.J."/>
            <person name="Williams K.H."/>
            <person name="Banfield J.F."/>
        </authorList>
    </citation>
    <scope>NUCLEOTIDE SEQUENCE [LARGE SCALE GENOMIC DNA]</scope>
</reference>
<dbReference type="Pfam" id="PF19303">
    <property type="entry name" value="Anticodon_3"/>
    <property type="match status" value="1"/>
</dbReference>
<comment type="similarity">
    <text evidence="3 13">Belongs to the class-I aminoacyl-tRNA synthetase family. MetG type 1 subfamily.</text>
</comment>
<keyword evidence="10 13" id="KW-0648">Protein biosynthesis</keyword>
<evidence type="ECO:0000256" key="8">
    <source>
        <dbReference type="ARBA" id="ARBA00022840"/>
    </source>
</evidence>
<evidence type="ECO:0000256" key="1">
    <source>
        <dbReference type="ARBA" id="ARBA00003314"/>
    </source>
</evidence>
<dbReference type="Pfam" id="PF09334">
    <property type="entry name" value="tRNA-synt_1g"/>
    <property type="match status" value="1"/>
</dbReference>
<dbReference type="EC" id="6.1.1.10" evidence="13"/>
<feature type="domain" description="TRNA-binding" evidence="14">
    <location>
        <begin position="598"/>
        <end position="709"/>
    </location>
</feature>
<dbReference type="SUPFAM" id="SSF50249">
    <property type="entry name" value="Nucleic acid-binding proteins"/>
    <property type="match status" value="1"/>
</dbReference>
<dbReference type="PANTHER" id="PTHR45765:SF1">
    <property type="entry name" value="METHIONINE--TRNA LIGASE, CYTOPLASMIC"/>
    <property type="match status" value="1"/>
</dbReference>
<comment type="catalytic activity">
    <reaction evidence="12 13">
        <text>tRNA(Met) + L-methionine + ATP = L-methionyl-tRNA(Met) + AMP + diphosphate</text>
        <dbReference type="Rhea" id="RHEA:13481"/>
        <dbReference type="Rhea" id="RHEA-COMP:9667"/>
        <dbReference type="Rhea" id="RHEA-COMP:9698"/>
        <dbReference type="ChEBI" id="CHEBI:30616"/>
        <dbReference type="ChEBI" id="CHEBI:33019"/>
        <dbReference type="ChEBI" id="CHEBI:57844"/>
        <dbReference type="ChEBI" id="CHEBI:78442"/>
        <dbReference type="ChEBI" id="CHEBI:78530"/>
        <dbReference type="ChEBI" id="CHEBI:456215"/>
        <dbReference type="EC" id="6.1.1.10"/>
    </reaction>
</comment>
<dbReference type="SUPFAM" id="SSF57770">
    <property type="entry name" value="Methionyl-tRNA synthetase (MetRS), Zn-domain"/>
    <property type="match status" value="1"/>
</dbReference>
<feature type="binding site" evidence="13">
    <location>
        <position position="166"/>
    </location>
    <ligand>
        <name>Zn(2+)</name>
        <dbReference type="ChEBI" id="CHEBI:29105"/>
    </ligand>
</feature>
<dbReference type="EMBL" id="LBWK01000002">
    <property type="protein sequence ID" value="KKR05521.1"/>
    <property type="molecule type" value="Genomic_DNA"/>
</dbReference>
<feature type="binding site" evidence="13">
    <location>
        <position position="364"/>
    </location>
    <ligand>
        <name>ATP</name>
        <dbReference type="ChEBI" id="CHEBI:30616"/>
    </ligand>
</feature>
<dbReference type="PATRIC" id="fig|1619100.3.peg.575"/>
<dbReference type="InterPro" id="IPR014758">
    <property type="entry name" value="Met-tRNA_synth"/>
</dbReference>
<proteinExistence type="inferred from homology"/>
<keyword evidence="8 13" id="KW-0067">ATP-binding</keyword>
<dbReference type="InterPro" id="IPR033911">
    <property type="entry name" value="MetRS_core"/>
</dbReference>
<dbReference type="Gene3D" id="1.10.730.10">
    <property type="entry name" value="Isoleucyl-tRNA Synthetase, Domain 1"/>
    <property type="match status" value="1"/>
</dbReference>
<evidence type="ECO:0000256" key="4">
    <source>
        <dbReference type="ARBA" id="ARBA00022490"/>
    </source>
</evidence>
<dbReference type="PROSITE" id="PS00178">
    <property type="entry name" value="AA_TRNA_LIGASE_I"/>
    <property type="match status" value="1"/>
</dbReference>
<dbReference type="PROSITE" id="PS50886">
    <property type="entry name" value="TRBD"/>
    <property type="match status" value="1"/>
</dbReference>
<comment type="function">
    <text evidence="1 13">Is required not only for elongation of protein synthesis but also for the initiation of all mRNA translation through initiator tRNA(fMet) aminoacylation.</text>
</comment>
<evidence type="ECO:0000256" key="12">
    <source>
        <dbReference type="ARBA" id="ARBA00047364"/>
    </source>
</evidence>
<dbReference type="GO" id="GO:0005829">
    <property type="term" value="C:cytosol"/>
    <property type="evidence" value="ECO:0007669"/>
    <property type="project" value="TreeGrafter"/>
</dbReference>
<evidence type="ECO:0000256" key="5">
    <source>
        <dbReference type="ARBA" id="ARBA00022555"/>
    </source>
</evidence>
<dbReference type="PANTHER" id="PTHR45765">
    <property type="entry name" value="METHIONINE--TRNA LIGASE"/>
    <property type="match status" value="1"/>
</dbReference>
<evidence type="ECO:0000256" key="3">
    <source>
        <dbReference type="ARBA" id="ARBA00008258"/>
    </source>
</evidence>
<dbReference type="Pfam" id="PF01588">
    <property type="entry name" value="tRNA_bind"/>
    <property type="match status" value="1"/>
</dbReference>
<sequence>MQVANSKQEKIFIGVSWPYANGNIHLGHLAGQNIVTDVFARYHRLKGNRVLMVSGSDSHGAPVIFKAEEVGTTPAKYAEEAHQEIVKTFKKLGLLYENYTKTTTENHKTVVQNIFLALKELGYLEVKQSEQYYDSKVKRYLPDRYVRGTCPKCGAQNARGDECPECGAYLNPEDLIDPYSTLSDSKPKLKKTDHFYLNLSKLQPEISKWVKTSDEPWRKWVREFTRGWLKQGLEPRAVTRDLNFGIPVPVEGWEEKVVYVWIEAVVGYLSAAIEWAQKQGDPSLWESFWKDPSCKHYYFIAGGNVPFHTVIWPAEIVAYNQKYANSELVEKYKLPGETTTKPLNLPYDVPANKMLMYKGKKMSKGDKTGITLESVLQRYNPDLLRYFFVKYAPENHDREYIWKDFIDANNNELVANLGNFINRVLTFTNSKFDGVVPQGVLSDEVREQINTTFKKTGRNIEECKFVQSIESILELGKFANKYFNDNTPWERVKNDRLNAGNTIYNSIQIVNALRILLKPYLPFSSEKVREYLKIENEYDQNIELEEKGVVTQYINNWNFAEIVAGTQIEKTEVLFEKLEYTEELKKEDEAELIENITGAGVTQVVVGEIRKKRVHPNSEKLGVYIVNIGKKNSEVITSDLTLKKGDKVVYFPVGSKLTSEGKAIVIKSRTLLGITSEGMLASEKELGIGDNDTSIYRVLGDAKPGEAFSQIK</sequence>
<dbReference type="Gene3D" id="3.40.50.620">
    <property type="entry name" value="HUPs"/>
    <property type="match status" value="1"/>
</dbReference>
<feature type="short sequence motif" description="'HIGH' region" evidence="13">
    <location>
        <begin position="18"/>
        <end position="28"/>
    </location>
</feature>
<dbReference type="Gene3D" id="2.40.50.140">
    <property type="entry name" value="Nucleic acid-binding proteins"/>
    <property type="match status" value="1"/>
</dbReference>
<keyword evidence="6 13" id="KW-0436">Ligase</keyword>
<dbReference type="InterPro" id="IPR033714">
    <property type="entry name" value="tRNA_bind_bactPheRS"/>
</dbReference>
<dbReference type="PRINTS" id="PR01041">
    <property type="entry name" value="TRNASYNTHMET"/>
</dbReference>
<comment type="cofactor">
    <cofactor evidence="13">
        <name>Zn(2+)</name>
        <dbReference type="ChEBI" id="CHEBI:29105"/>
    </cofactor>
    <text evidence="13">Binds 1 zinc ion per subunit.</text>
</comment>
<dbReference type="SUPFAM" id="SSF52374">
    <property type="entry name" value="Nucleotidylyl transferase"/>
    <property type="match status" value="1"/>
</dbReference>
<accession>A0A0G0MY97</accession>
<evidence type="ECO:0000256" key="7">
    <source>
        <dbReference type="ARBA" id="ARBA00022741"/>
    </source>
</evidence>
<evidence type="ECO:0000259" key="14">
    <source>
        <dbReference type="PROSITE" id="PS50886"/>
    </source>
</evidence>
<dbReference type="InterPro" id="IPR029038">
    <property type="entry name" value="MetRS_Zn"/>
</dbReference>
<dbReference type="InterPro" id="IPR002547">
    <property type="entry name" value="tRNA-bd_dom"/>
</dbReference>
<dbReference type="InterPro" id="IPR014729">
    <property type="entry name" value="Rossmann-like_a/b/a_fold"/>
</dbReference>
<dbReference type="Proteomes" id="UP000034799">
    <property type="component" value="Unassembled WGS sequence"/>
</dbReference>
<keyword evidence="11 13" id="KW-0030">Aminoacyl-tRNA synthetase</keyword>
<dbReference type="InterPro" id="IPR023458">
    <property type="entry name" value="Met-tRNA_ligase_1"/>
</dbReference>
<feature type="binding site" evidence="13">
    <location>
        <position position="150"/>
    </location>
    <ligand>
        <name>Zn(2+)</name>
        <dbReference type="ChEBI" id="CHEBI:29105"/>
    </ligand>
</feature>
<dbReference type="GO" id="GO:0005524">
    <property type="term" value="F:ATP binding"/>
    <property type="evidence" value="ECO:0007669"/>
    <property type="project" value="UniProtKB-UniRule"/>
</dbReference>
<feature type="binding site" evidence="13">
    <location>
        <position position="153"/>
    </location>
    <ligand>
        <name>Zn(2+)</name>
        <dbReference type="ChEBI" id="CHEBI:29105"/>
    </ligand>
</feature>
<evidence type="ECO:0000256" key="13">
    <source>
        <dbReference type="HAMAP-Rule" id="MF_00098"/>
    </source>
</evidence>
<protein>
    <recommendedName>
        <fullName evidence="13">Methionine--tRNA ligase</fullName>
        <ecNumber evidence="13">6.1.1.10</ecNumber>
    </recommendedName>
    <alternativeName>
        <fullName evidence="13">Methionyl-tRNA synthetase</fullName>
        <shortName evidence="13">MetRS</shortName>
    </alternativeName>
</protein>
<comment type="caution">
    <text evidence="15">The sequence shown here is derived from an EMBL/GenBank/DDBJ whole genome shotgun (WGS) entry which is preliminary data.</text>
</comment>
<dbReference type="SUPFAM" id="SSF47323">
    <property type="entry name" value="Anticodon-binding domain of a subclass of class I aminoacyl-tRNA synthetases"/>
    <property type="match status" value="1"/>
</dbReference>
<dbReference type="GO" id="GO:0006431">
    <property type="term" value="P:methionyl-tRNA aminoacylation"/>
    <property type="evidence" value="ECO:0007669"/>
    <property type="project" value="UniProtKB-UniRule"/>
</dbReference>
<organism evidence="15 16">
    <name type="scientific">candidate division WS6 bacterium GW2011_GWF2_39_15</name>
    <dbReference type="NCBI Taxonomy" id="1619100"/>
    <lineage>
        <taxon>Bacteria</taxon>
        <taxon>Candidatus Dojkabacteria</taxon>
    </lineage>
</organism>
<dbReference type="InterPro" id="IPR009080">
    <property type="entry name" value="tRNAsynth_Ia_anticodon-bd"/>
</dbReference>
<evidence type="ECO:0000256" key="6">
    <source>
        <dbReference type="ARBA" id="ARBA00022598"/>
    </source>
</evidence>
<keyword evidence="9 13" id="KW-0694">RNA-binding</keyword>
<dbReference type="CDD" id="cd02796">
    <property type="entry name" value="tRNA_bind_bactPheRS"/>
    <property type="match status" value="1"/>
</dbReference>
<keyword evidence="4 13" id="KW-0963">Cytoplasm</keyword>
<dbReference type="STRING" id="1619100.UT34_C0002G0028"/>
<dbReference type="InterPro" id="IPR041872">
    <property type="entry name" value="Anticodon_Met"/>
</dbReference>
<evidence type="ECO:0000256" key="11">
    <source>
        <dbReference type="ARBA" id="ARBA00023146"/>
    </source>
</evidence>
<dbReference type="GO" id="GO:0000049">
    <property type="term" value="F:tRNA binding"/>
    <property type="evidence" value="ECO:0007669"/>
    <property type="project" value="UniProtKB-UniRule"/>
</dbReference>
<dbReference type="InterPro" id="IPR015413">
    <property type="entry name" value="Methionyl/Leucyl_tRNA_Synth"/>
</dbReference>
<comment type="caution">
    <text evidence="13">Lacks conserved residue(s) required for the propagation of feature annotation.</text>
</comment>
<dbReference type="FunFam" id="2.20.28.20:FF:000001">
    <property type="entry name" value="Methionine--tRNA ligase"/>
    <property type="match status" value="1"/>
</dbReference>
<dbReference type="GO" id="GO:0046872">
    <property type="term" value="F:metal ion binding"/>
    <property type="evidence" value="ECO:0007669"/>
    <property type="project" value="UniProtKB-KW"/>
</dbReference>
<evidence type="ECO:0000256" key="2">
    <source>
        <dbReference type="ARBA" id="ARBA00004496"/>
    </source>
</evidence>
<gene>
    <name evidence="13" type="primary">metG</name>
    <name evidence="15" type="ORF">UT34_C0002G0028</name>
</gene>
<evidence type="ECO:0000256" key="9">
    <source>
        <dbReference type="ARBA" id="ARBA00022884"/>
    </source>
</evidence>
<name>A0A0G0MY97_9BACT</name>
<dbReference type="Gene3D" id="2.20.28.20">
    <property type="entry name" value="Methionyl-tRNA synthetase, Zn-domain"/>
    <property type="match status" value="1"/>
</dbReference>
<keyword evidence="5 13" id="KW-0820">tRNA-binding</keyword>
<dbReference type="NCBIfam" id="TIGR00398">
    <property type="entry name" value="metG"/>
    <property type="match status" value="1"/>
</dbReference>
<dbReference type="CDD" id="cd07957">
    <property type="entry name" value="Anticodon_Ia_Met"/>
    <property type="match status" value="1"/>
</dbReference>
<dbReference type="InterPro" id="IPR012340">
    <property type="entry name" value="NA-bd_OB-fold"/>
</dbReference>
<comment type="subunit">
    <text evidence="13">Homodimer.</text>
</comment>